<dbReference type="SUPFAM" id="SSF82829">
    <property type="entry name" value="MesJ substrate recognition domain-like"/>
    <property type="match status" value="1"/>
</dbReference>
<dbReference type="InterPro" id="IPR012094">
    <property type="entry name" value="tRNA_Ile_lys_synt"/>
</dbReference>
<dbReference type="InterPro" id="IPR011063">
    <property type="entry name" value="TilS/TtcA_N"/>
</dbReference>
<reference evidence="10 11" key="1">
    <citation type="submission" date="2020-12" db="EMBL/GenBank/DDBJ databases">
        <title>Novel Thalassolituus-related marine hydrocarbonoclastic bacteria mediated algae-derived hydrocarbons mineralization in twilight zone of the northern South China Sea.</title>
        <authorList>
            <person name="Dong C."/>
        </authorList>
    </citation>
    <scope>NUCLEOTIDE SEQUENCE [LARGE SCALE GENOMIC DNA]</scope>
    <source>
        <strain evidence="10 11">IMCC1826</strain>
    </source>
</reference>
<comment type="similarity">
    <text evidence="8">Belongs to the tRNA(Ile)-lysidine synthase family.</text>
</comment>
<evidence type="ECO:0000256" key="7">
    <source>
        <dbReference type="ARBA" id="ARBA00048539"/>
    </source>
</evidence>
<dbReference type="SMART" id="SM00977">
    <property type="entry name" value="TilS_C"/>
    <property type="match status" value="1"/>
</dbReference>
<evidence type="ECO:0000256" key="8">
    <source>
        <dbReference type="HAMAP-Rule" id="MF_01161"/>
    </source>
</evidence>
<dbReference type="EMBL" id="JAEDAH010000042">
    <property type="protein sequence ID" value="MCA6063578.1"/>
    <property type="molecule type" value="Genomic_DNA"/>
</dbReference>
<feature type="binding site" evidence="8">
    <location>
        <begin position="28"/>
        <end position="33"/>
    </location>
    <ligand>
        <name>ATP</name>
        <dbReference type="ChEBI" id="CHEBI:30616"/>
    </ligand>
</feature>
<proteinExistence type="inferred from homology"/>
<keyword evidence="3 8" id="KW-0436">Ligase</keyword>
<keyword evidence="5 8" id="KW-0547">Nucleotide-binding</keyword>
<evidence type="ECO:0000256" key="5">
    <source>
        <dbReference type="ARBA" id="ARBA00022741"/>
    </source>
</evidence>
<comment type="function">
    <text evidence="8">Ligates lysine onto the cytidine present at position 34 of the AUA codon-specific tRNA(Ile) that contains the anticodon CAU, in an ATP-dependent manner. Cytidine is converted to lysidine, thus changing the amino acid specificity of the tRNA from methionine to isoleucine.</text>
</comment>
<dbReference type="PANTHER" id="PTHR43033">
    <property type="entry name" value="TRNA(ILE)-LYSIDINE SYNTHASE-RELATED"/>
    <property type="match status" value="1"/>
</dbReference>
<dbReference type="Pfam" id="PF01171">
    <property type="entry name" value="ATP_bind_3"/>
    <property type="match status" value="1"/>
</dbReference>
<protein>
    <recommendedName>
        <fullName evidence="8">tRNA(Ile)-lysidine synthase</fullName>
        <ecNumber evidence="8">6.3.4.19</ecNumber>
    </recommendedName>
    <alternativeName>
        <fullName evidence="8">tRNA(Ile)-2-lysyl-cytidine synthase</fullName>
    </alternativeName>
    <alternativeName>
        <fullName evidence="8">tRNA(Ile)-lysidine synthetase</fullName>
    </alternativeName>
</protein>
<dbReference type="Gene3D" id="1.20.59.20">
    <property type="match status" value="1"/>
</dbReference>
<dbReference type="CDD" id="cd01992">
    <property type="entry name" value="TilS_N"/>
    <property type="match status" value="1"/>
</dbReference>
<gene>
    <name evidence="8 10" type="primary">tilS</name>
    <name evidence="10" type="ORF">I9W95_08145</name>
</gene>
<evidence type="ECO:0000256" key="4">
    <source>
        <dbReference type="ARBA" id="ARBA00022694"/>
    </source>
</evidence>
<keyword evidence="2 8" id="KW-0963">Cytoplasm</keyword>
<dbReference type="GO" id="GO:0032267">
    <property type="term" value="F:tRNA(Ile)-lysidine synthase activity"/>
    <property type="evidence" value="ECO:0007669"/>
    <property type="project" value="UniProtKB-EC"/>
</dbReference>
<dbReference type="Gene3D" id="3.40.50.620">
    <property type="entry name" value="HUPs"/>
    <property type="match status" value="1"/>
</dbReference>
<evidence type="ECO:0000256" key="1">
    <source>
        <dbReference type="ARBA" id="ARBA00004496"/>
    </source>
</evidence>
<keyword evidence="6 8" id="KW-0067">ATP-binding</keyword>
<dbReference type="HAMAP" id="MF_01161">
    <property type="entry name" value="tRNA_Ile_lys_synt"/>
    <property type="match status" value="1"/>
</dbReference>
<dbReference type="InterPro" id="IPR015262">
    <property type="entry name" value="tRNA_Ile_lys_synt_subst-bd"/>
</dbReference>
<dbReference type="InterPro" id="IPR012795">
    <property type="entry name" value="tRNA_Ile_lys_synt_N"/>
</dbReference>
<dbReference type="SUPFAM" id="SSF56037">
    <property type="entry name" value="PheT/TilS domain"/>
    <property type="match status" value="1"/>
</dbReference>
<evidence type="ECO:0000313" key="10">
    <source>
        <dbReference type="EMBL" id="MCA6063578.1"/>
    </source>
</evidence>
<dbReference type="Pfam" id="PF11734">
    <property type="entry name" value="TilS_C"/>
    <property type="match status" value="1"/>
</dbReference>
<dbReference type="NCBIfam" id="TIGR02433">
    <property type="entry name" value="lysidine_TilS_C"/>
    <property type="match status" value="1"/>
</dbReference>
<dbReference type="InterPro" id="IPR014729">
    <property type="entry name" value="Rossmann-like_a/b/a_fold"/>
</dbReference>
<comment type="subcellular location">
    <subcellularLocation>
        <location evidence="1 8">Cytoplasm</location>
    </subcellularLocation>
</comment>
<feature type="domain" description="Lysidine-tRNA(Ile) synthetase C-terminal" evidence="9">
    <location>
        <begin position="369"/>
        <end position="438"/>
    </location>
</feature>
<sequence length="439" mass="48871">MTDARTDTLLSHLAHQLPATGTLWVGFSGGLDSTVLLHLLTRLQTTRGRLRAIHVNHGLSAHAADWQQHCAALCEHWQVPLISASVLVKNQGDGIEQAARAARYEVYREHVTAGDTLLLAHHGDDQIETFFQRLLRGSGLAGLAAMPAQRALAKGSVLLRPLLGCERQQLEAVAREAGLRWVEDESNQDERFERNWWRNQLLPQVFQRFPGRKASLLRSVEQWQQDQQLLDELLQPHTNQCLRDVSWPSTAPLALDLSALAALPAHWQPYVIRQWLLTLQQAAPTQQWLQTLMDDVVRAADDAQPLLTLGTACIRRFRGCLYLQLPLADDCLRPRTVQLPQQTLLWGSGQLQAVAASATYGLAAGEYLLTCAAEARGHSLRPLGRPAKNLKALFQEAGVPPWLRDQWPALCQQDQLVALPGIACDQSVLCEGGTEYCWQ</sequence>
<evidence type="ECO:0000313" key="11">
    <source>
        <dbReference type="Proteomes" id="UP000714380"/>
    </source>
</evidence>
<keyword evidence="4 8" id="KW-0819">tRNA processing</keyword>
<name>A0ABS7ZQX6_9GAMM</name>
<dbReference type="PANTHER" id="PTHR43033:SF1">
    <property type="entry name" value="TRNA(ILE)-LYSIDINE SYNTHASE-RELATED"/>
    <property type="match status" value="1"/>
</dbReference>
<organism evidence="10 11">
    <name type="scientific">Thalassolituus marinus</name>
    <dbReference type="NCBI Taxonomy" id="671053"/>
    <lineage>
        <taxon>Bacteria</taxon>
        <taxon>Pseudomonadati</taxon>
        <taxon>Pseudomonadota</taxon>
        <taxon>Gammaproteobacteria</taxon>
        <taxon>Oceanospirillales</taxon>
        <taxon>Oceanospirillaceae</taxon>
        <taxon>Thalassolituus</taxon>
    </lineage>
</organism>
<comment type="caution">
    <text evidence="10">The sequence shown here is derived from an EMBL/GenBank/DDBJ whole genome shotgun (WGS) entry which is preliminary data.</text>
</comment>
<dbReference type="Proteomes" id="UP000714380">
    <property type="component" value="Unassembled WGS sequence"/>
</dbReference>
<dbReference type="RefSeq" id="WP_225673716.1">
    <property type="nucleotide sequence ID" value="NZ_JAEDAH010000042.1"/>
</dbReference>
<evidence type="ECO:0000259" key="9">
    <source>
        <dbReference type="SMART" id="SM00977"/>
    </source>
</evidence>
<dbReference type="SUPFAM" id="SSF52402">
    <property type="entry name" value="Adenine nucleotide alpha hydrolases-like"/>
    <property type="match status" value="1"/>
</dbReference>
<dbReference type="InterPro" id="IPR012796">
    <property type="entry name" value="Lysidine-tRNA-synth_C"/>
</dbReference>
<comment type="catalytic activity">
    <reaction evidence="7 8">
        <text>cytidine(34) in tRNA(Ile2) + L-lysine + ATP = lysidine(34) in tRNA(Ile2) + AMP + diphosphate + H(+)</text>
        <dbReference type="Rhea" id="RHEA:43744"/>
        <dbReference type="Rhea" id="RHEA-COMP:10625"/>
        <dbReference type="Rhea" id="RHEA-COMP:10670"/>
        <dbReference type="ChEBI" id="CHEBI:15378"/>
        <dbReference type="ChEBI" id="CHEBI:30616"/>
        <dbReference type="ChEBI" id="CHEBI:32551"/>
        <dbReference type="ChEBI" id="CHEBI:33019"/>
        <dbReference type="ChEBI" id="CHEBI:82748"/>
        <dbReference type="ChEBI" id="CHEBI:83665"/>
        <dbReference type="ChEBI" id="CHEBI:456215"/>
        <dbReference type="EC" id="6.3.4.19"/>
    </reaction>
</comment>
<evidence type="ECO:0000256" key="6">
    <source>
        <dbReference type="ARBA" id="ARBA00022840"/>
    </source>
</evidence>
<keyword evidence="11" id="KW-1185">Reference proteome</keyword>
<evidence type="ECO:0000256" key="3">
    <source>
        <dbReference type="ARBA" id="ARBA00022598"/>
    </source>
</evidence>
<dbReference type="EC" id="6.3.4.19" evidence="8"/>
<dbReference type="NCBIfam" id="TIGR02432">
    <property type="entry name" value="lysidine_TilS_N"/>
    <property type="match status" value="1"/>
</dbReference>
<evidence type="ECO:0000256" key="2">
    <source>
        <dbReference type="ARBA" id="ARBA00022490"/>
    </source>
</evidence>
<accession>A0ABS7ZQX6</accession>
<dbReference type="Pfam" id="PF09179">
    <property type="entry name" value="TilS"/>
    <property type="match status" value="1"/>
</dbReference>
<comment type="domain">
    <text evidence="8">The N-terminal region contains the highly conserved SGGXDS motif, predicted to be a P-loop motif involved in ATP binding.</text>
</comment>